<name>A0ABD3QZ72_9STRA</name>
<evidence type="ECO:0000313" key="3">
    <source>
        <dbReference type="EMBL" id="KAL3805647.1"/>
    </source>
</evidence>
<keyword evidence="4" id="KW-1185">Reference proteome</keyword>
<gene>
    <name evidence="3" type="ORF">HJC23_005891</name>
</gene>
<dbReference type="Proteomes" id="UP001516023">
    <property type="component" value="Unassembled WGS sequence"/>
</dbReference>
<feature type="region of interest" description="Disordered" evidence="1">
    <location>
        <begin position="148"/>
        <end position="183"/>
    </location>
</feature>
<evidence type="ECO:0000256" key="1">
    <source>
        <dbReference type="SAM" id="MobiDB-lite"/>
    </source>
</evidence>
<feature type="signal peptide" evidence="2">
    <location>
        <begin position="1"/>
        <end position="34"/>
    </location>
</feature>
<dbReference type="EMBL" id="JABMIG020000002">
    <property type="protein sequence ID" value="KAL3805647.1"/>
    <property type="molecule type" value="Genomic_DNA"/>
</dbReference>
<evidence type="ECO:0000313" key="4">
    <source>
        <dbReference type="Proteomes" id="UP001516023"/>
    </source>
</evidence>
<feature type="region of interest" description="Disordered" evidence="1">
    <location>
        <begin position="278"/>
        <end position="298"/>
    </location>
</feature>
<sequence>MHRKNSNIRRGRRLLFSSVLKLAILLTLVALSTPMEHETEHGDTDVDDDYIDLDEMSDEELEEICKSRGFELVRELNATTGEPILYTHQDYVDAATECLQIESDLEEILTNHPEILEDVERESKRMMNERDILQEKLGGLQDDMVKVEKESASAGTSGTRERESDALPEESSKSMQNERGGSTIVNATTQSEGITSDANPTLKPKSLYDPKEIAREVLRQIKSDATMLLNIIAPKQLRDQFSPALRTFGRVAKDMGSSIYDLVRRYLTAFWGNSGNLRNNSTRNDINAEIPASPREDG</sequence>
<feature type="compositionally biased region" description="Polar residues" evidence="1">
    <location>
        <begin position="173"/>
        <end position="183"/>
    </location>
</feature>
<accession>A0ABD3QZ72</accession>
<feature type="chain" id="PRO_5044793934" evidence="2">
    <location>
        <begin position="35"/>
        <end position="298"/>
    </location>
</feature>
<dbReference type="AlphaFoldDB" id="A0ABD3QZ72"/>
<organism evidence="3 4">
    <name type="scientific">Cyclotella cryptica</name>
    <dbReference type="NCBI Taxonomy" id="29204"/>
    <lineage>
        <taxon>Eukaryota</taxon>
        <taxon>Sar</taxon>
        <taxon>Stramenopiles</taxon>
        <taxon>Ochrophyta</taxon>
        <taxon>Bacillariophyta</taxon>
        <taxon>Coscinodiscophyceae</taxon>
        <taxon>Thalassiosirophycidae</taxon>
        <taxon>Stephanodiscales</taxon>
        <taxon>Stephanodiscaceae</taxon>
        <taxon>Cyclotella</taxon>
    </lineage>
</organism>
<comment type="caution">
    <text evidence="3">The sequence shown here is derived from an EMBL/GenBank/DDBJ whole genome shotgun (WGS) entry which is preliminary data.</text>
</comment>
<proteinExistence type="predicted"/>
<reference evidence="3 4" key="1">
    <citation type="journal article" date="2020" name="G3 (Bethesda)">
        <title>Improved Reference Genome for Cyclotella cryptica CCMP332, a Model for Cell Wall Morphogenesis, Salinity Adaptation, and Lipid Production in Diatoms (Bacillariophyta).</title>
        <authorList>
            <person name="Roberts W.R."/>
            <person name="Downey K.M."/>
            <person name="Ruck E.C."/>
            <person name="Traller J.C."/>
            <person name="Alverson A.J."/>
        </authorList>
    </citation>
    <scope>NUCLEOTIDE SEQUENCE [LARGE SCALE GENOMIC DNA]</scope>
    <source>
        <strain evidence="3 4">CCMP332</strain>
    </source>
</reference>
<keyword evidence="2" id="KW-0732">Signal</keyword>
<evidence type="ECO:0000256" key="2">
    <source>
        <dbReference type="SAM" id="SignalP"/>
    </source>
</evidence>
<protein>
    <submittedName>
        <fullName evidence="3">Uncharacterized protein</fullName>
    </submittedName>
</protein>